<accession>K5W5R7</accession>
<feature type="compositionally biased region" description="Low complexity" evidence="1">
    <location>
        <begin position="183"/>
        <end position="194"/>
    </location>
</feature>
<dbReference type="KEGG" id="pco:PHACADRAFT_249598"/>
<evidence type="ECO:0000313" key="3">
    <source>
        <dbReference type="Proteomes" id="UP000008370"/>
    </source>
</evidence>
<dbReference type="OrthoDB" id="3211926at2759"/>
<gene>
    <name evidence="2" type="ORF">PHACADRAFT_249598</name>
</gene>
<dbReference type="RefSeq" id="XP_007391831.1">
    <property type="nucleotide sequence ID" value="XM_007391769.1"/>
</dbReference>
<organism evidence="2 3">
    <name type="scientific">Phanerochaete carnosa (strain HHB-10118-sp)</name>
    <name type="common">White-rot fungus</name>
    <name type="synonym">Peniophora carnosa</name>
    <dbReference type="NCBI Taxonomy" id="650164"/>
    <lineage>
        <taxon>Eukaryota</taxon>
        <taxon>Fungi</taxon>
        <taxon>Dikarya</taxon>
        <taxon>Basidiomycota</taxon>
        <taxon>Agaricomycotina</taxon>
        <taxon>Agaricomycetes</taxon>
        <taxon>Polyporales</taxon>
        <taxon>Phanerochaetaceae</taxon>
        <taxon>Phanerochaete</taxon>
    </lineage>
</organism>
<dbReference type="HOGENOM" id="CLU_924732_0_0_1"/>
<evidence type="ECO:0000256" key="1">
    <source>
        <dbReference type="SAM" id="MobiDB-lite"/>
    </source>
</evidence>
<reference evidence="2 3" key="1">
    <citation type="journal article" date="2012" name="BMC Genomics">
        <title>Comparative genomics of the white-rot fungi, Phanerochaete carnosa and P. chrysosporium, to elucidate the genetic basis of the distinct wood types they colonize.</title>
        <authorList>
            <person name="Suzuki H."/>
            <person name="MacDonald J."/>
            <person name="Syed K."/>
            <person name="Salamov A."/>
            <person name="Hori C."/>
            <person name="Aerts A."/>
            <person name="Henrissat B."/>
            <person name="Wiebenga A."/>
            <person name="vanKuyk P.A."/>
            <person name="Barry K."/>
            <person name="Lindquist E."/>
            <person name="LaButti K."/>
            <person name="Lapidus A."/>
            <person name="Lucas S."/>
            <person name="Coutinho P."/>
            <person name="Gong Y."/>
            <person name="Samejima M."/>
            <person name="Mahadevan R."/>
            <person name="Abou-Zaid M."/>
            <person name="de Vries R.P."/>
            <person name="Igarashi K."/>
            <person name="Yadav J.S."/>
            <person name="Grigoriev I.V."/>
            <person name="Master E.R."/>
        </authorList>
    </citation>
    <scope>NUCLEOTIDE SEQUENCE [LARGE SCALE GENOMIC DNA]</scope>
    <source>
        <strain evidence="2 3">HHB-10118-sp</strain>
    </source>
</reference>
<feature type="compositionally biased region" description="Basic and acidic residues" evidence="1">
    <location>
        <begin position="197"/>
        <end position="206"/>
    </location>
</feature>
<proteinExistence type="predicted"/>
<dbReference type="Proteomes" id="UP000008370">
    <property type="component" value="Unassembled WGS sequence"/>
</dbReference>
<dbReference type="InParanoid" id="K5W5R7"/>
<keyword evidence="3" id="KW-1185">Reference proteome</keyword>
<dbReference type="AlphaFoldDB" id="K5W5R7"/>
<dbReference type="GeneID" id="18914711"/>
<evidence type="ECO:0000313" key="2">
    <source>
        <dbReference type="EMBL" id="EKM59263.1"/>
    </source>
</evidence>
<dbReference type="EMBL" id="JH930469">
    <property type="protein sequence ID" value="EKM59263.1"/>
    <property type="molecule type" value="Genomic_DNA"/>
</dbReference>
<feature type="region of interest" description="Disordered" evidence="1">
    <location>
        <begin position="22"/>
        <end position="61"/>
    </location>
</feature>
<sequence>MQRPGPLRDIPLDRVNLADNASYPVSFKHRPNKRPLSPNASPICTPVKRQITNPDAAGSSEKSSRALLWSLIGDPSTPVRVQVALPDISVTPRKLSFGVAGPEEISYGSPMKCTPPSSPRLSAAFLSPDAMDVDDCFTPTQPATPLPLEPVMPAATDRNSIHYPGFDVYIDRDNTSVMTLPPSLSRKSSVGLSSAKRSKEHDKENISPRVKLTRAGKEDTVGKAAIGASMKAVGVENWAPRASEDEYSHSPKPRLNPHQLVNRGQAIPWLTPDCAPSSNVAMPLLTRLMEVGAEGSEWEEDM</sequence>
<feature type="region of interest" description="Disordered" evidence="1">
    <location>
        <begin position="180"/>
        <end position="207"/>
    </location>
</feature>
<name>K5W5R7_PHACS</name>
<protein>
    <submittedName>
        <fullName evidence="2">Uncharacterized protein</fullName>
    </submittedName>
</protein>